<dbReference type="PANTHER" id="PTHR12681:SF0">
    <property type="entry name" value="ZINC FINGER CCCH DOMAIN-CONTAINING PROTEIN 15"/>
    <property type="match status" value="1"/>
</dbReference>
<feature type="compositionally biased region" description="Basic and acidic residues" evidence="5">
    <location>
        <begin position="10"/>
        <end position="26"/>
    </location>
</feature>
<dbReference type="PANTHER" id="PTHR12681">
    <property type="entry name" value="ZINC FINGER-CONTAINING PROTEIN P48ZNF"/>
    <property type="match status" value="1"/>
</dbReference>
<dbReference type="GO" id="GO:0008270">
    <property type="term" value="F:zinc ion binding"/>
    <property type="evidence" value="ECO:0007669"/>
    <property type="project" value="UniProtKB-KW"/>
</dbReference>
<dbReference type="STRING" id="90262.A0A1X2J0I7"/>
<feature type="domain" description="C3H1-type" evidence="6">
    <location>
        <begin position="165"/>
        <end position="202"/>
    </location>
</feature>
<name>A0A1X2J0I7_9FUNG</name>
<evidence type="ECO:0000256" key="1">
    <source>
        <dbReference type="ARBA" id="ARBA00022723"/>
    </source>
</evidence>
<dbReference type="EMBL" id="MCGE01000001">
    <property type="protein sequence ID" value="ORZ25323.1"/>
    <property type="molecule type" value="Genomic_DNA"/>
</dbReference>
<evidence type="ECO:0000256" key="4">
    <source>
        <dbReference type="PROSITE-ProRule" id="PRU00723"/>
    </source>
</evidence>
<feature type="domain" description="C3H1-type" evidence="6">
    <location>
        <begin position="95"/>
        <end position="122"/>
    </location>
</feature>
<keyword evidence="1 4" id="KW-0479">Metal-binding</keyword>
<feature type="region of interest" description="Disordered" evidence="5">
    <location>
        <begin position="268"/>
        <end position="318"/>
    </location>
</feature>
<dbReference type="Proteomes" id="UP000193560">
    <property type="component" value="Unassembled WGS sequence"/>
</dbReference>
<gene>
    <name evidence="7" type="ORF">BCR42DRAFT_399894</name>
</gene>
<feature type="region of interest" description="Disordered" evidence="5">
    <location>
        <begin position="1"/>
        <end position="34"/>
    </location>
</feature>
<evidence type="ECO:0000313" key="8">
    <source>
        <dbReference type="Proteomes" id="UP000193560"/>
    </source>
</evidence>
<keyword evidence="3 4" id="KW-0862">Zinc</keyword>
<dbReference type="SMART" id="SM00356">
    <property type="entry name" value="ZnF_C3H1"/>
    <property type="match status" value="2"/>
</dbReference>
<accession>A0A1X2J0I7</accession>
<reference evidence="7 8" key="1">
    <citation type="submission" date="2016-07" db="EMBL/GenBank/DDBJ databases">
        <title>Pervasive Adenine N6-methylation of Active Genes in Fungi.</title>
        <authorList>
            <consortium name="DOE Joint Genome Institute"/>
            <person name="Mondo S.J."/>
            <person name="Dannebaum R.O."/>
            <person name="Kuo R.C."/>
            <person name="Labutti K."/>
            <person name="Haridas S."/>
            <person name="Kuo A."/>
            <person name="Salamov A."/>
            <person name="Ahrendt S.R."/>
            <person name="Lipzen A."/>
            <person name="Sullivan W."/>
            <person name="Andreopoulos W.B."/>
            <person name="Clum A."/>
            <person name="Lindquist E."/>
            <person name="Daum C."/>
            <person name="Ramamoorthy G.K."/>
            <person name="Gryganskyi A."/>
            <person name="Culley D."/>
            <person name="Magnuson J.K."/>
            <person name="James T.Y."/>
            <person name="O'Malley M.A."/>
            <person name="Stajich J.E."/>
            <person name="Spatafora J.W."/>
            <person name="Visel A."/>
            <person name="Grigoriev I.V."/>
        </authorList>
    </citation>
    <scope>NUCLEOTIDE SEQUENCE [LARGE SCALE GENOMIC DNA]</scope>
    <source>
        <strain evidence="7 8">NRRL 1336</strain>
    </source>
</reference>
<dbReference type="Pfam" id="PF00642">
    <property type="entry name" value="zf-CCCH"/>
    <property type="match status" value="1"/>
</dbReference>
<feature type="zinc finger region" description="C3H1-type" evidence="4">
    <location>
        <begin position="95"/>
        <end position="122"/>
    </location>
</feature>
<dbReference type="AlphaFoldDB" id="A0A1X2J0I7"/>
<proteinExistence type="predicted"/>
<dbReference type="GO" id="GO:0002181">
    <property type="term" value="P:cytoplasmic translation"/>
    <property type="evidence" value="ECO:0007669"/>
    <property type="project" value="TreeGrafter"/>
</dbReference>
<keyword evidence="8" id="KW-1185">Reference proteome</keyword>
<dbReference type="Gene3D" id="4.10.1000.10">
    <property type="entry name" value="Zinc finger, CCCH-type"/>
    <property type="match status" value="1"/>
</dbReference>
<comment type="caution">
    <text evidence="7">The sequence shown here is derived from an EMBL/GenBank/DDBJ whole genome shotgun (WGS) entry which is preliminary data.</text>
</comment>
<evidence type="ECO:0000256" key="5">
    <source>
        <dbReference type="SAM" id="MobiDB-lite"/>
    </source>
</evidence>
<dbReference type="InterPro" id="IPR000571">
    <property type="entry name" value="Znf_CCCH"/>
</dbReference>
<dbReference type="Gene3D" id="6.20.400.10">
    <property type="match status" value="1"/>
</dbReference>
<evidence type="ECO:0000313" key="7">
    <source>
        <dbReference type="EMBL" id="ORZ25323.1"/>
    </source>
</evidence>
<evidence type="ECO:0000256" key="3">
    <source>
        <dbReference type="ARBA" id="ARBA00022833"/>
    </source>
</evidence>
<dbReference type="GO" id="GO:0003729">
    <property type="term" value="F:mRNA binding"/>
    <property type="evidence" value="ECO:0007669"/>
    <property type="project" value="TreeGrafter"/>
</dbReference>
<dbReference type="OrthoDB" id="278280at2759"/>
<sequence>MPPKKQQGKTKAEKAKSAKSLEDKTFGMKNKNKSTKVQKYIQTVKSQAKHNEEANKSTVKRDIAEKKAAEEKRKLELQALFQPVQIVQKVPFGTDPKSVLCVNFKNGNCDKGVKCKFSHDPNVNRKVDKKDLYTDSRKEKEADTMEGWDQEKLEKVVNSKSGKQPPTDIVCKYFLEAIESNKYGWFWECSNGLSCKYKHALPPGFVLKSKNSKVEEKSEISLEEFLESERHKLGSNLTPVTLESFINWKKNRLVKKDADEAAVRKAKETRMKAGRNQGMSGRDLFDFNPSLANNDDEDDDALDLTSYDRGEVEREKDRLEQERIATLMMGGLTVEQASAVVADEK</sequence>
<protein>
    <recommendedName>
        <fullName evidence="6">C3H1-type domain-containing protein</fullName>
    </recommendedName>
</protein>
<feature type="compositionally biased region" description="Basic and acidic residues" evidence="5">
    <location>
        <begin position="306"/>
        <end position="318"/>
    </location>
</feature>
<dbReference type="GO" id="GO:0005829">
    <property type="term" value="C:cytosol"/>
    <property type="evidence" value="ECO:0007669"/>
    <property type="project" value="TreeGrafter"/>
</dbReference>
<dbReference type="InterPro" id="IPR032378">
    <property type="entry name" value="ZC3H15/TMA46_C"/>
</dbReference>
<evidence type="ECO:0000259" key="6">
    <source>
        <dbReference type="PROSITE" id="PS50103"/>
    </source>
</evidence>
<dbReference type="Pfam" id="PF16543">
    <property type="entry name" value="DFRP_C"/>
    <property type="match status" value="1"/>
</dbReference>
<dbReference type="PROSITE" id="PS50103">
    <property type="entry name" value="ZF_C3H1"/>
    <property type="match status" value="2"/>
</dbReference>
<feature type="zinc finger region" description="C3H1-type" evidence="4">
    <location>
        <begin position="165"/>
        <end position="202"/>
    </location>
</feature>
<organism evidence="7 8">
    <name type="scientific">Absidia repens</name>
    <dbReference type="NCBI Taxonomy" id="90262"/>
    <lineage>
        <taxon>Eukaryota</taxon>
        <taxon>Fungi</taxon>
        <taxon>Fungi incertae sedis</taxon>
        <taxon>Mucoromycota</taxon>
        <taxon>Mucoromycotina</taxon>
        <taxon>Mucoromycetes</taxon>
        <taxon>Mucorales</taxon>
        <taxon>Cunninghamellaceae</taxon>
        <taxon>Absidia</taxon>
    </lineage>
</organism>
<evidence type="ECO:0000256" key="2">
    <source>
        <dbReference type="ARBA" id="ARBA00022771"/>
    </source>
</evidence>
<keyword evidence="2 4" id="KW-0863">Zinc-finger</keyword>